<reference evidence="1" key="2">
    <citation type="journal article" date="2015" name="Data Brief">
        <title>Shoot transcriptome of the giant reed, Arundo donax.</title>
        <authorList>
            <person name="Barrero R.A."/>
            <person name="Guerrero F.D."/>
            <person name="Moolhuijzen P."/>
            <person name="Goolsby J.A."/>
            <person name="Tidwell J."/>
            <person name="Bellgard S.E."/>
            <person name="Bellgard M.I."/>
        </authorList>
    </citation>
    <scope>NUCLEOTIDE SEQUENCE</scope>
    <source>
        <tissue evidence="1">Shoot tissue taken approximately 20 cm above the soil surface</tissue>
    </source>
</reference>
<dbReference type="AlphaFoldDB" id="A0A0A9DBH3"/>
<dbReference type="EMBL" id="GBRH01213857">
    <property type="protein sequence ID" value="JAD84038.1"/>
    <property type="molecule type" value="Transcribed_RNA"/>
</dbReference>
<organism evidence="1">
    <name type="scientific">Arundo donax</name>
    <name type="common">Giant reed</name>
    <name type="synonym">Donax arundinaceus</name>
    <dbReference type="NCBI Taxonomy" id="35708"/>
    <lineage>
        <taxon>Eukaryota</taxon>
        <taxon>Viridiplantae</taxon>
        <taxon>Streptophyta</taxon>
        <taxon>Embryophyta</taxon>
        <taxon>Tracheophyta</taxon>
        <taxon>Spermatophyta</taxon>
        <taxon>Magnoliopsida</taxon>
        <taxon>Liliopsida</taxon>
        <taxon>Poales</taxon>
        <taxon>Poaceae</taxon>
        <taxon>PACMAD clade</taxon>
        <taxon>Arundinoideae</taxon>
        <taxon>Arundineae</taxon>
        <taxon>Arundo</taxon>
    </lineage>
</organism>
<sequence length="68" mass="7060">MGVPAAAPTPRASSFAAAPLFLHRRVGCPLLPARPPAPPAGGSGGMAQELQPVKPCSRYILVCNQVRR</sequence>
<accession>A0A0A9DBH3</accession>
<evidence type="ECO:0000313" key="1">
    <source>
        <dbReference type="EMBL" id="JAD84038.1"/>
    </source>
</evidence>
<reference evidence="1" key="1">
    <citation type="submission" date="2014-09" db="EMBL/GenBank/DDBJ databases">
        <authorList>
            <person name="Magalhaes I.L.F."/>
            <person name="Oliveira U."/>
            <person name="Santos F.R."/>
            <person name="Vidigal T.H.D.A."/>
            <person name="Brescovit A.D."/>
            <person name="Santos A.J."/>
        </authorList>
    </citation>
    <scope>NUCLEOTIDE SEQUENCE</scope>
    <source>
        <tissue evidence="1">Shoot tissue taken approximately 20 cm above the soil surface</tissue>
    </source>
</reference>
<protein>
    <submittedName>
        <fullName evidence="1">Uncharacterized protein</fullName>
    </submittedName>
</protein>
<proteinExistence type="predicted"/>
<name>A0A0A9DBH3_ARUDO</name>